<dbReference type="Proteomes" id="UP000584374">
    <property type="component" value="Unassembled WGS sequence"/>
</dbReference>
<dbReference type="InterPro" id="IPR036271">
    <property type="entry name" value="Tet_transcr_reg_TetR-rel_C_sf"/>
</dbReference>
<dbReference type="AlphaFoldDB" id="A0A840Q3J8"/>
<organism evidence="1 2">
    <name type="scientific">Saccharopolyspora phatthalungensis</name>
    <dbReference type="NCBI Taxonomy" id="664693"/>
    <lineage>
        <taxon>Bacteria</taxon>
        <taxon>Bacillati</taxon>
        <taxon>Actinomycetota</taxon>
        <taxon>Actinomycetes</taxon>
        <taxon>Pseudonocardiales</taxon>
        <taxon>Pseudonocardiaceae</taxon>
        <taxon>Saccharopolyspora</taxon>
    </lineage>
</organism>
<proteinExistence type="predicted"/>
<accession>A0A840Q3J8</accession>
<evidence type="ECO:0000313" key="1">
    <source>
        <dbReference type="EMBL" id="MBB5153308.1"/>
    </source>
</evidence>
<evidence type="ECO:0008006" key="3">
    <source>
        <dbReference type="Google" id="ProtNLM"/>
    </source>
</evidence>
<evidence type="ECO:0000313" key="2">
    <source>
        <dbReference type="Proteomes" id="UP000584374"/>
    </source>
</evidence>
<dbReference type="SUPFAM" id="SSF48498">
    <property type="entry name" value="Tetracyclin repressor-like, C-terminal domain"/>
    <property type="match status" value="1"/>
</dbReference>
<gene>
    <name evidence="1" type="ORF">BJ970_000842</name>
</gene>
<protein>
    <recommendedName>
        <fullName evidence="3">TetR family transcriptional regulator</fullName>
    </recommendedName>
</protein>
<keyword evidence="2" id="KW-1185">Reference proteome</keyword>
<dbReference type="RefSeq" id="WP_184723921.1">
    <property type="nucleotide sequence ID" value="NZ_JACHIW010000001.1"/>
</dbReference>
<name>A0A840Q3J8_9PSEU</name>
<sequence length="120" mass="12637">MDTYLDAVGGALAANRGFIHGMWGALAPTQLIAELEDLTGRLPTKAQQGGISEQVTVGDIAAAIWALRGVITTSGDVAPDAWRRHLTYLLAGFYATVDHSTATLTAQQIAAAVSSSRRTR</sequence>
<reference evidence="1 2" key="1">
    <citation type="submission" date="2020-08" db="EMBL/GenBank/DDBJ databases">
        <title>Sequencing the genomes of 1000 actinobacteria strains.</title>
        <authorList>
            <person name="Klenk H.-P."/>
        </authorList>
    </citation>
    <scope>NUCLEOTIDE SEQUENCE [LARGE SCALE GENOMIC DNA]</scope>
    <source>
        <strain evidence="1 2">DSM 45584</strain>
    </source>
</reference>
<dbReference type="EMBL" id="JACHIW010000001">
    <property type="protein sequence ID" value="MBB5153308.1"/>
    <property type="molecule type" value="Genomic_DNA"/>
</dbReference>
<comment type="caution">
    <text evidence="1">The sequence shown here is derived from an EMBL/GenBank/DDBJ whole genome shotgun (WGS) entry which is preliminary data.</text>
</comment>